<protein>
    <submittedName>
        <fullName evidence="1">Cysteine-rich CWC</fullName>
    </submittedName>
</protein>
<keyword evidence="2" id="KW-1185">Reference proteome</keyword>
<evidence type="ECO:0000313" key="2">
    <source>
        <dbReference type="Proteomes" id="UP000198757"/>
    </source>
</evidence>
<evidence type="ECO:0000313" key="1">
    <source>
        <dbReference type="EMBL" id="SDE21041.1"/>
    </source>
</evidence>
<gene>
    <name evidence="1" type="ORF">SAMN04487894_12655</name>
</gene>
<dbReference type="AlphaFoldDB" id="A0A1G7B1Z4"/>
<proteinExistence type="predicted"/>
<dbReference type="OrthoDB" id="9800168at2"/>
<organism evidence="1 2">
    <name type="scientific">Niabella drilacis (strain DSM 25811 / CCM 8410 / CCUG 62505 / LMG 26954 / E90)</name>
    <dbReference type="NCBI Taxonomy" id="1285928"/>
    <lineage>
        <taxon>Bacteria</taxon>
        <taxon>Pseudomonadati</taxon>
        <taxon>Bacteroidota</taxon>
        <taxon>Chitinophagia</taxon>
        <taxon>Chitinophagales</taxon>
        <taxon>Chitinophagaceae</taxon>
        <taxon>Niabella</taxon>
    </lineage>
</organism>
<dbReference type="RefSeq" id="WP_090393431.1">
    <property type="nucleotide sequence ID" value="NZ_FMZO01000026.1"/>
</dbReference>
<accession>A0A1G7B1Z4</accession>
<reference evidence="2" key="1">
    <citation type="submission" date="2016-10" db="EMBL/GenBank/DDBJ databases">
        <authorList>
            <person name="Varghese N."/>
            <person name="Submissions S."/>
        </authorList>
    </citation>
    <scope>NUCLEOTIDE SEQUENCE [LARGE SCALE GENOMIC DNA]</scope>
    <source>
        <strain evidence="2">DSM 25811 / CCM 8410 / LMG 26954 / E90</strain>
    </source>
</reference>
<dbReference type="InterPro" id="IPR032720">
    <property type="entry name" value="Cys_rich_CWC"/>
</dbReference>
<dbReference type="EMBL" id="FMZO01000026">
    <property type="protein sequence ID" value="SDE21041.1"/>
    <property type="molecule type" value="Genomic_DNA"/>
</dbReference>
<dbReference type="Proteomes" id="UP000198757">
    <property type="component" value="Unassembled WGS sequence"/>
</dbReference>
<name>A0A1G7B1Z4_NIADE</name>
<dbReference type="Pfam" id="PF14375">
    <property type="entry name" value="Cys_rich_CWC"/>
    <property type="match status" value="1"/>
</dbReference>
<sequence length="84" mass="9791">MCKHEDKYCPRCKQPFECKVGSILLCQCGTVPLNDEERDFINKQYEDCLCAACLKTLRAQYHQQQFQHKLKGILGVFYKDPSDT</sequence>